<dbReference type="PANTHER" id="PTHR11373:SF4">
    <property type="entry name" value="DEOXYNUCLEOSIDE TRIPHOSPHATE TRIPHOSPHOHYDROLASE SAMHD1"/>
    <property type="match status" value="1"/>
</dbReference>
<sequence length="439" mass="51783">MKLYETRDIIYGFITYDDWEREIINHPVFQRLRRIKQLSLTDMVYPGANHTRFEHSLGVMHLSTLFFDSILNKRKQFLKEILNFNEAGLERDRKIIRFAALLHDIGHSPFSHTGEELMPYIPEDHPKYKKGEDKRFSHEDYSIAVIKTFFKDIIENYKDNDNYDIKVEDVTALLGDETVKPKRSHVWKNIISSQLDADRADYLLRDSLHLGISYGIYDKERLVNTMSIATDPETYSTNLAVEEGGWHVAESLVIARYHMFTQVYFHKTRRAFDHHIENALKEILLKHGDRSGFFPPPDGEENLKKYLEYDDWAMYGLLKEGLGGEHGKIILERKQDKCVFQTSEVPDEDELDRFEDIYNTFRNDISFEDSSEKSWYKTGKEDIFILCNPGEKCEKLEPLSLRSSIVRSMQPIKQKRLYVKNGGEKIIREKIEEYLERKR</sequence>
<proteinExistence type="predicted"/>
<evidence type="ECO:0000259" key="1">
    <source>
        <dbReference type="PROSITE" id="PS51831"/>
    </source>
</evidence>
<dbReference type="InterPro" id="IPR003607">
    <property type="entry name" value="HD/PDEase_dom"/>
</dbReference>
<evidence type="ECO:0000313" key="2">
    <source>
        <dbReference type="EMBL" id="ANX01636.1"/>
    </source>
</evidence>
<dbReference type="SUPFAM" id="SSF109604">
    <property type="entry name" value="HD-domain/PDEase-like"/>
    <property type="match status" value="1"/>
</dbReference>
<feature type="domain" description="HD" evidence="1">
    <location>
        <begin position="52"/>
        <end position="203"/>
    </location>
</feature>
<dbReference type="InterPro" id="IPR045509">
    <property type="entry name" value="HD_assoc_2"/>
</dbReference>
<dbReference type="GO" id="GO:0008832">
    <property type="term" value="F:dGTPase activity"/>
    <property type="evidence" value="ECO:0007669"/>
    <property type="project" value="TreeGrafter"/>
</dbReference>
<dbReference type="RefSeq" id="WP_207644428.1">
    <property type="nucleotide sequence ID" value="NZ_CP014673.1"/>
</dbReference>
<evidence type="ECO:0000313" key="3">
    <source>
        <dbReference type="Proteomes" id="UP000092931"/>
    </source>
</evidence>
<protein>
    <recommendedName>
        <fullName evidence="1">HD domain-containing protein</fullName>
    </recommendedName>
</protein>
<dbReference type="GO" id="GO:0006203">
    <property type="term" value="P:dGTP catabolic process"/>
    <property type="evidence" value="ECO:0007669"/>
    <property type="project" value="TreeGrafter"/>
</dbReference>
<dbReference type="Pfam" id="PF19276">
    <property type="entry name" value="HD_assoc_2"/>
    <property type="match status" value="1"/>
</dbReference>
<dbReference type="AlphaFoldDB" id="A0A1B1YLN0"/>
<dbReference type="EMBL" id="CP014673">
    <property type="protein sequence ID" value="ANX01636.1"/>
    <property type="molecule type" value="Genomic_DNA"/>
</dbReference>
<dbReference type="CDD" id="cd00077">
    <property type="entry name" value="HDc"/>
    <property type="match status" value="1"/>
</dbReference>
<dbReference type="Gene3D" id="1.10.3210.10">
    <property type="entry name" value="Hypothetical protein af1432"/>
    <property type="match status" value="1"/>
</dbReference>
<dbReference type="Proteomes" id="UP000092931">
    <property type="component" value="Chromosome"/>
</dbReference>
<dbReference type="PROSITE" id="PS51831">
    <property type="entry name" value="HD"/>
    <property type="match status" value="1"/>
</dbReference>
<name>A0A1B1YLN0_THEST</name>
<organism evidence="2 3">
    <name type="scientific">Thermoclostridium stercorarium subsp. leptospartum DSM 9219</name>
    <dbReference type="NCBI Taxonomy" id="1346611"/>
    <lineage>
        <taxon>Bacteria</taxon>
        <taxon>Bacillati</taxon>
        <taxon>Bacillota</taxon>
        <taxon>Clostridia</taxon>
        <taxon>Eubacteriales</taxon>
        <taxon>Oscillospiraceae</taxon>
        <taxon>Thermoclostridium</taxon>
    </lineage>
</organism>
<dbReference type="PANTHER" id="PTHR11373">
    <property type="entry name" value="DEOXYNUCLEOSIDE TRIPHOSPHATE TRIPHOSPHOHYDROLASE"/>
    <property type="match status" value="1"/>
</dbReference>
<dbReference type="Pfam" id="PF01966">
    <property type="entry name" value="HD"/>
    <property type="match status" value="1"/>
</dbReference>
<gene>
    <name evidence="2" type="ORF">CSTERLE_08630</name>
</gene>
<dbReference type="InterPro" id="IPR006674">
    <property type="entry name" value="HD_domain"/>
</dbReference>
<accession>A0A1B1YLN0</accession>
<reference evidence="2 3" key="1">
    <citation type="submission" date="2016-02" db="EMBL/GenBank/DDBJ databases">
        <title>Comparison of Clostridium stercorarium subspecies using comparative genomics and transcriptomics.</title>
        <authorList>
            <person name="Schellenberg J."/>
            <person name="Thallinger G."/>
            <person name="Levin D.B."/>
            <person name="Zhang X."/>
            <person name="Alvare G."/>
            <person name="Fristensky B."/>
            <person name="Sparling R."/>
        </authorList>
    </citation>
    <scope>NUCLEOTIDE SEQUENCE [LARGE SCALE GENOMIC DNA]</scope>
    <source>
        <strain evidence="2 3">DSM 9219</strain>
    </source>
</reference>
<dbReference type="InterPro" id="IPR050135">
    <property type="entry name" value="dGTPase-like"/>
</dbReference>
<dbReference type="SMART" id="SM00471">
    <property type="entry name" value="HDc"/>
    <property type="match status" value="1"/>
</dbReference>